<gene>
    <name evidence="8" type="ORF">SMACR_09062</name>
</gene>
<evidence type="ECO:0000256" key="6">
    <source>
        <dbReference type="SAM" id="MobiDB-lite"/>
    </source>
</evidence>
<comment type="function">
    <text evidence="5">Involved in endoplasmic reticulum-associated protein degradation (ERAD). Acts as a platform to recruit both UBQLN1 and VCP to the ER during ERAD.</text>
</comment>
<feature type="compositionally biased region" description="Basic and acidic residues" evidence="6">
    <location>
        <begin position="260"/>
        <end position="324"/>
    </location>
</feature>
<dbReference type="PANTHER" id="PTHR46424">
    <property type="entry name" value="UBX DOMAIN-CONTAINING PROTEIN 4"/>
    <property type="match status" value="1"/>
</dbReference>
<reference evidence="8 9" key="1">
    <citation type="submission" date="2017-07" db="EMBL/GenBank/DDBJ databases">
        <title>Genome sequence of the Sordaria macrospora wild type strain R19027.</title>
        <authorList>
            <person name="Nowrousian M."/>
            <person name="Teichert I."/>
            <person name="Kueck U."/>
        </authorList>
    </citation>
    <scope>NUCLEOTIDE SEQUENCE [LARGE SCALE GENOMIC DNA]</scope>
    <source>
        <strain evidence="8 9">R19027</strain>
        <tissue evidence="8">Mycelium</tissue>
    </source>
</reference>
<dbReference type="GO" id="GO:0005789">
    <property type="term" value="C:endoplasmic reticulum membrane"/>
    <property type="evidence" value="ECO:0007669"/>
    <property type="project" value="UniProtKB-SubCell"/>
</dbReference>
<protein>
    <recommendedName>
        <fullName evidence="4">UBX domain-containing protein 2</fullName>
    </recommendedName>
</protein>
<dbReference type="Gene3D" id="3.10.20.90">
    <property type="entry name" value="Phosphatidylinositol 3-kinase Catalytic Subunit, Chain A, domain 1"/>
    <property type="match status" value="1"/>
</dbReference>
<dbReference type="Gene3D" id="3.40.30.10">
    <property type="entry name" value="Glutaredoxin"/>
    <property type="match status" value="1"/>
</dbReference>
<feature type="compositionally biased region" description="Polar residues" evidence="6">
    <location>
        <begin position="553"/>
        <end position="566"/>
    </location>
</feature>
<dbReference type="PROSITE" id="PS50033">
    <property type="entry name" value="UBX"/>
    <property type="match status" value="1"/>
</dbReference>
<comment type="caution">
    <text evidence="8">The sequence shown here is derived from an EMBL/GenBank/DDBJ whole genome shotgun (WGS) entry which is preliminary data.</text>
</comment>
<evidence type="ECO:0000256" key="4">
    <source>
        <dbReference type="ARBA" id="ARBA00041575"/>
    </source>
</evidence>
<dbReference type="AlphaFoldDB" id="A0A8S8ZZR5"/>
<feature type="compositionally biased region" description="Basic and acidic residues" evidence="6">
    <location>
        <begin position="536"/>
        <end position="552"/>
    </location>
</feature>
<organism evidence="8 9">
    <name type="scientific">Sordaria macrospora</name>
    <dbReference type="NCBI Taxonomy" id="5147"/>
    <lineage>
        <taxon>Eukaryota</taxon>
        <taxon>Fungi</taxon>
        <taxon>Dikarya</taxon>
        <taxon>Ascomycota</taxon>
        <taxon>Pezizomycotina</taxon>
        <taxon>Sordariomycetes</taxon>
        <taxon>Sordariomycetidae</taxon>
        <taxon>Sordariales</taxon>
        <taxon>Sordariaceae</taxon>
        <taxon>Sordaria</taxon>
    </lineage>
</organism>
<keyword evidence="2" id="KW-0834">Unfolded protein response</keyword>
<sequence length="577" mass="61565">MFFTGTLQEGIAAAIQQTKSVVCFVTDDNTESQQWETDFFTDQAISPLIESSAVVLKLIAGSTEEGYLAQLFPVPNKPTVVVLRGGQLKEYIAAGVTKEDFLRRLGAALSEQQAVSTGSGTTSGSPSVMQDQDQGQKQGQEQTSSESTTAQPPTAEQSTAPAAATSTEATTTTTSQQPPISATTNTGPTTASSASPPATATTTTTPNTTTQQAQIQAILAERAVRLAAQKKQQEEATRAAARARAAAEDPNSPARQAADALRKKQQEAREERQRILKTIEDDKAARKARQLEKQREKETLLSKESGEAAEDKKGKGKGKAKEESLPFAPASPMLPRGNQPVKSIGHCALQVRLTDGSTIRSRFSAEKDTVREVREWVEATAPNAKKGKYSFKVLLTPQPSRRIEQEDEEMTLGELGLAPSSTLILVPTTGSSGSRRSRVHFAGGVAATEGGGNIFQRLIGFVLAFFNTVVTFFSTLFSVSGPLNASASPEQVAAEVRGAQQAETASSSGRSLGGGGSAGAVVNRGTTTTGGSRIKGFGDDERRRDEERKRNNDQQQQFYNGNSTNFEPRRDDDDGEN</sequence>
<evidence type="ECO:0000256" key="2">
    <source>
        <dbReference type="ARBA" id="ARBA00023230"/>
    </source>
</evidence>
<evidence type="ECO:0000313" key="9">
    <source>
        <dbReference type="Proteomes" id="UP000433876"/>
    </source>
</evidence>
<dbReference type="InterPro" id="IPR036249">
    <property type="entry name" value="Thioredoxin-like_sf"/>
</dbReference>
<feature type="domain" description="UBX" evidence="7">
    <location>
        <begin position="342"/>
        <end position="425"/>
    </location>
</feature>
<dbReference type="VEuPathDB" id="FungiDB:SMAC_09062"/>
<dbReference type="SUPFAM" id="SSF54236">
    <property type="entry name" value="Ubiquitin-like"/>
    <property type="match status" value="1"/>
</dbReference>
<dbReference type="GO" id="GO:0036503">
    <property type="term" value="P:ERAD pathway"/>
    <property type="evidence" value="ECO:0007669"/>
    <property type="project" value="TreeGrafter"/>
</dbReference>
<dbReference type="PANTHER" id="PTHR46424:SF1">
    <property type="entry name" value="UBX DOMAIN-CONTAINING PROTEIN 4"/>
    <property type="match status" value="1"/>
</dbReference>
<dbReference type="SUPFAM" id="SSF52833">
    <property type="entry name" value="Thioredoxin-like"/>
    <property type="match status" value="1"/>
</dbReference>
<dbReference type="EMBL" id="NMPR01000005">
    <property type="protein sequence ID" value="KAA8636254.1"/>
    <property type="molecule type" value="Genomic_DNA"/>
</dbReference>
<evidence type="ECO:0000313" key="8">
    <source>
        <dbReference type="EMBL" id="KAA8636254.1"/>
    </source>
</evidence>
<comment type="subcellular location">
    <subcellularLocation>
        <location evidence="1">Endoplasmic reticulum membrane</location>
        <topology evidence="1">Peripheral membrane protein</topology>
    </subcellularLocation>
</comment>
<dbReference type="Pfam" id="PF00789">
    <property type="entry name" value="UBX"/>
    <property type="match status" value="1"/>
</dbReference>
<dbReference type="Pfam" id="PF23187">
    <property type="entry name" value="UBX7_N"/>
    <property type="match status" value="1"/>
</dbReference>
<name>A0A8S8ZZR5_SORMA</name>
<dbReference type="GO" id="GO:0006986">
    <property type="term" value="P:response to unfolded protein"/>
    <property type="evidence" value="ECO:0007669"/>
    <property type="project" value="UniProtKB-KW"/>
</dbReference>
<feature type="region of interest" description="Disordered" evidence="6">
    <location>
        <begin position="111"/>
        <end position="212"/>
    </location>
</feature>
<evidence type="ECO:0000256" key="5">
    <source>
        <dbReference type="ARBA" id="ARBA00046062"/>
    </source>
</evidence>
<feature type="region of interest" description="Disordered" evidence="6">
    <location>
        <begin position="496"/>
        <end position="577"/>
    </location>
</feature>
<dbReference type="InterPro" id="IPR029071">
    <property type="entry name" value="Ubiquitin-like_domsf"/>
</dbReference>
<proteinExistence type="predicted"/>
<feature type="compositionally biased region" description="Basic and acidic residues" evidence="6">
    <location>
        <begin position="567"/>
        <end position="577"/>
    </location>
</feature>
<dbReference type="InterPro" id="IPR001012">
    <property type="entry name" value="UBX_dom"/>
</dbReference>
<feature type="compositionally biased region" description="Low complexity" evidence="6">
    <location>
        <begin position="116"/>
        <end position="210"/>
    </location>
</feature>
<comment type="subunit">
    <text evidence="3">Directly interacts with VCP. Interacts with UBQLN1. Forms a complex with VCP and UBQLN1.</text>
</comment>
<dbReference type="SMART" id="SM00166">
    <property type="entry name" value="UBX"/>
    <property type="match status" value="1"/>
</dbReference>
<feature type="region of interest" description="Disordered" evidence="6">
    <location>
        <begin position="229"/>
        <end position="336"/>
    </location>
</feature>
<evidence type="ECO:0000256" key="1">
    <source>
        <dbReference type="ARBA" id="ARBA00004406"/>
    </source>
</evidence>
<dbReference type="CDD" id="cd01767">
    <property type="entry name" value="UBX"/>
    <property type="match status" value="1"/>
</dbReference>
<evidence type="ECO:0000256" key="3">
    <source>
        <dbReference type="ARBA" id="ARBA00038812"/>
    </source>
</evidence>
<accession>A0A8S8ZZR5</accession>
<dbReference type="Proteomes" id="UP000433876">
    <property type="component" value="Unassembled WGS sequence"/>
</dbReference>
<evidence type="ECO:0000259" key="7">
    <source>
        <dbReference type="PROSITE" id="PS50033"/>
    </source>
</evidence>